<protein>
    <submittedName>
        <fullName evidence="5">Pyruvate dehydrogenase E1 component beta subunit</fullName>
        <ecNumber evidence="5">1.2.4.1</ecNumber>
    </submittedName>
</protein>
<gene>
    <name evidence="5" type="ORF">BJY22_007151</name>
</gene>
<dbReference type="CDD" id="cd07036">
    <property type="entry name" value="TPP_PYR_E1-PDHc-beta_like"/>
    <property type="match status" value="1"/>
</dbReference>
<dbReference type="InterPro" id="IPR033248">
    <property type="entry name" value="Transketolase_C"/>
</dbReference>
<dbReference type="SMART" id="SM00861">
    <property type="entry name" value="Transket_pyr"/>
    <property type="match status" value="1"/>
</dbReference>
<dbReference type="Pfam" id="PF02779">
    <property type="entry name" value="Transket_pyr"/>
    <property type="match status" value="1"/>
</dbReference>
<organism evidence="5 6">
    <name type="scientific">Kribbella shirazensis</name>
    <dbReference type="NCBI Taxonomy" id="1105143"/>
    <lineage>
        <taxon>Bacteria</taxon>
        <taxon>Bacillati</taxon>
        <taxon>Actinomycetota</taxon>
        <taxon>Actinomycetes</taxon>
        <taxon>Propionibacteriales</taxon>
        <taxon>Kribbellaceae</taxon>
        <taxon>Kribbella</taxon>
    </lineage>
</organism>
<dbReference type="AlphaFoldDB" id="A0A7X5VHP5"/>
<dbReference type="PANTHER" id="PTHR43257">
    <property type="entry name" value="PYRUVATE DEHYDROGENASE E1 COMPONENT BETA SUBUNIT"/>
    <property type="match status" value="1"/>
</dbReference>
<reference evidence="5 6" key="1">
    <citation type="submission" date="2020-03" db="EMBL/GenBank/DDBJ databases">
        <title>Sequencing the genomes of 1000 actinobacteria strains.</title>
        <authorList>
            <person name="Klenk H.-P."/>
        </authorList>
    </citation>
    <scope>NUCLEOTIDE SEQUENCE [LARGE SCALE GENOMIC DNA]</scope>
    <source>
        <strain evidence="5 6">DSM 45490</strain>
    </source>
</reference>
<dbReference type="FunFam" id="3.40.50.920:FF:000001">
    <property type="entry name" value="Pyruvate dehydrogenase E1 beta subunit"/>
    <property type="match status" value="1"/>
</dbReference>
<sequence length="324" mass="34691">MATLTIAQALNQALDAALTDLDDVLVMGEDIGRTGGVFRITDGLRDRHGPQRVVDTPLAESGIVGVGLGLALAGIRPVMELQFMGFSYPAFDQIISHVSRMRHRSRHRFTAPLVIRMPYGGGIGAAEHHSESTEALYAHIPGLKVVVPSRPGDAAGLLRAAIEDPDPVIFLEPIRLYRSVKEELPDLASVPLGSAAVERHGTDITLIAWGAMMKETREAAEKLAASGISAEVVDVRSLAPLDITTIAASVSKTGRAVVIHEAPRTAGLGAEIIAQLQEHCAYDLEAPVKRVTGWDTVVPLKMSEQHYTPSLERILAATTEVLES</sequence>
<dbReference type="EC" id="1.2.4.1" evidence="5"/>
<dbReference type="GO" id="GO:0004739">
    <property type="term" value="F:pyruvate dehydrogenase (acetyl-transferring) activity"/>
    <property type="evidence" value="ECO:0007669"/>
    <property type="project" value="UniProtKB-EC"/>
</dbReference>
<dbReference type="InterPro" id="IPR005475">
    <property type="entry name" value="Transketolase-like_Pyr-bd"/>
</dbReference>
<evidence type="ECO:0000259" key="4">
    <source>
        <dbReference type="SMART" id="SM00861"/>
    </source>
</evidence>
<evidence type="ECO:0000313" key="6">
    <source>
        <dbReference type="Proteomes" id="UP000555407"/>
    </source>
</evidence>
<feature type="domain" description="Transketolase-like pyrimidine-binding" evidence="4">
    <location>
        <begin position="4"/>
        <end position="179"/>
    </location>
</feature>
<dbReference type="SUPFAM" id="SSF52518">
    <property type="entry name" value="Thiamin diphosphate-binding fold (THDP-binding)"/>
    <property type="match status" value="1"/>
</dbReference>
<dbReference type="RefSeq" id="WP_167215928.1">
    <property type="nucleotide sequence ID" value="NZ_JAASRO010000001.1"/>
</dbReference>
<accession>A0A7X5VHP5</accession>
<dbReference type="Pfam" id="PF02780">
    <property type="entry name" value="Transketolase_C"/>
    <property type="match status" value="1"/>
</dbReference>
<dbReference type="GO" id="GO:0000287">
    <property type="term" value="F:magnesium ion binding"/>
    <property type="evidence" value="ECO:0007669"/>
    <property type="project" value="UniProtKB-ARBA"/>
</dbReference>
<dbReference type="Gene3D" id="3.40.50.920">
    <property type="match status" value="1"/>
</dbReference>
<keyword evidence="6" id="KW-1185">Reference proteome</keyword>
<dbReference type="PANTHER" id="PTHR43257:SF2">
    <property type="entry name" value="PYRUVATE DEHYDROGENASE E1 COMPONENT SUBUNIT BETA"/>
    <property type="match status" value="1"/>
</dbReference>
<keyword evidence="2 5" id="KW-0560">Oxidoreductase</keyword>
<dbReference type="FunFam" id="3.40.50.970:FF:000001">
    <property type="entry name" value="Pyruvate dehydrogenase E1 beta subunit"/>
    <property type="match status" value="1"/>
</dbReference>
<dbReference type="Gene3D" id="3.40.50.970">
    <property type="match status" value="1"/>
</dbReference>
<comment type="cofactor">
    <cofactor evidence="1">
        <name>thiamine diphosphate</name>
        <dbReference type="ChEBI" id="CHEBI:58937"/>
    </cofactor>
</comment>
<evidence type="ECO:0000256" key="1">
    <source>
        <dbReference type="ARBA" id="ARBA00001964"/>
    </source>
</evidence>
<dbReference type="InterPro" id="IPR029061">
    <property type="entry name" value="THDP-binding"/>
</dbReference>
<evidence type="ECO:0000313" key="5">
    <source>
        <dbReference type="EMBL" id="NIK61434.1"/>
    </source>
</evidence>
<keyword evidence="5" id="KW-0670">Pyruvate</keyword>
<proteinExistence type="predicted"/>
<dbReference type="SUPFAM" id="SSF52922">
    <property type="entry name" value="TK C-terminal domain-like"/>
    <property type="match status" value="1"/>
</dbReference>
<comment type="caution">
    <text evidence="5">The sequence shown here is derived from an EMBL/GenBank/DDBJ whole genome shotgun (WGS) entry which is preliminary data.</text>
</comment>
<dbReference type="Proteomes" id="UP000555407">
    <property type="component" value="Unassembled WGS sequence"/>
</dbReference>
<evidence type="ECO:0000256" key="3">
    <source>
        <dbReference type="ARBA" id="ARBA00023052"/>
    </source>
</evidence>
<name>A0A7X5VHP5_9ACTN</name>
<dbReference type="InterPro" id="IPR009014">
    <property type="entry name" value="Transketo_C/PFOR_II"/>
</dbReference>
<dbReference type="EMBL" id="JAASRO010000001">
    <property type="protein sequence ID" value="NIK61434.1"/>
    <property type="molecule type" value="Genomic_DNA"/>
</dbReference>
<evidence type="ECO:0000256" key="2">
    <source>
        <dbReference type="ARBA" id="ARBA00023002"/>
    </source>
</evidence>
<keyword evidence="3" id="KW-0786">Thiamine pyrophosphate</keyword>